<dbReference type="CDD" id="cd02440">
    <property type="entry name" value="AdoMet_MTases"/>
    <property type="match status" value="1"/>
</dbReference>
<dbReference type="InterPro" id="IPR029063">
    <property type="entry name" value="SAM-dependent_MTases_sf"/>
</dbReference>
<dbReference type="Gene3D" id="3.40.50.150">
    <property type="entry name" value="Vaccinia Virus protein VP39"/>
    <property type="match status" value="1"/>
</dbReference>
<feature type="non-terminal residue" evidence="1">
    <location>
        <position position="117"/>
    </location>
</feature>
<dbReference type="PANTHER" id="PTHR23290">
    <property type="entry name" value="RRNA N6-ADENOSINE-METHYLTRANSFERASE METTL5"/>
    <property type="match status" value="1"/>
</dbReference>
<dbReference type="Proteomes" id="UP000410492">
    <property type="component" value="Unassembled WGS sequence"/>
</dbReference>
<dbReference type="Pfam" id="PF06325">
    <property type="entry name" value="PrmA"/>
    <property type="match status" value="1"/>
</dbReference>
<dbReference type="EMBL" id="CAACVG010008389">
    <property type="protein sequence ID" value="VEN49587.1"/>
    <property type="molecule type" value="Genomic_DNA"/>
</dbReference>
<dbReference type="OrthoDB" id="419617at2759"/>
<dbReference type="GO" id="GO:0008988">
    <property type="term" value="F:rRNA (adenine-N6-)-methyltransferase activity"/>
    <property type="evidence" value="ECO:0007669"/>
    <property type="project" value="TreeGrafter"/>
</dbReference>
<name>A0A653CQP5_CALMS</name>
<reference evidence="1 2" key="1">
    <citation type="submission" date="2019-01" db="EMBL/GenBank/DDBJ databases">
        <authorList>
            <person name="Sayadi A."/>
        </authorList>
    </citation>
    <scope>NUCLEOTIDE SEQUENCE [LARGE SCALE GENOMIC DNA]</scope>
</reference>
<organism evidence="1 2">
    <name type="scientific">Callosobruchus maculatus</name>
    <name type="common">Southern cowpea weevil</name>
    <name type="synonym">Pulse bruchid</name>
    <dbReference type="NCBI Taxonomy" id="64391"/>
    <lineage>
        <taxon>Eukaryota</taxon>
        <taxon>Metazoa</taxon>
        <taxon>Ecdysozoa</taxon>
        <taxon>Arthropoda</taxon>
        <taxon>Hexapoda</taxon>
        <taxon>Insecta</taxon>
        <taxon>Pterygota</taxon>
        <taxon>Neoptera</taxon>
        <taxon>Endopterygota</taxon>
        <taxon>Coleoptera</taxon>
        <taxon>Polyphaga</taxon>
        <taxon>Cucujiformia</taxon>
        <taxon>Chrysomeloidea</taxon>
        <taxon>Chrysomelidae</taxon>
        <taxon>Bruchinae</taxon>
        <taxon>Bruchini</taxon>
        <taxon>Callosobruchus</taxon>
    </lineage>
</organism>
<accession>A0A653CQP5</accession>
<dbReference type="PANTHER" id="PTHR23290:SF0">
    <property type="entry name" value="RRNA N6-ADENOSINE-METHYLTRANSFERASE METTL5"/>
    <property type="match status" value="1"/>
</dbReference>
<sequence length="117" mass="12757">MFPCLKLKKLEERLQTVAEFESPKVLLEQYITPSHLGSHMLYTIQSHYGDICGKLVADLGSGCGALTIGAAVLNAALVVGFEVDSDAISTFHENVNDHEVDNVDCVQCNVLKDIPPR</sequence>
<dbReference type="SUPFAM" id="SSF53335">
    <property type="entry name" value="S-adenosyl-L-methionine-dependent methyltransferases"/>
    <property type="match status" value="1"/>
</dbReference>
<protein>
    <submittedName>
        <fullName evidence="1">Uncharacterized protein</fullName>
    </submittedName>
</protein>
<gene>
    <name evidence="1" type="ORF">CALMAC_LOCUS10654</name>
</gene>
<evidence type="ECO:0000313" key="2">
    <source>
        <dbReference type="Proteomes" id="UP000410492"/>
    </source>
</evidence>
<proteinExistence type="predicted"/>
<keyword evidence="2" id="KW-1185">Reference proteome</keyword>
<dbReference type="AlphaFoldDB" id="A0A653CQP5"/>
<dbReference type="InterPro" id="IPR051720">
    <property type="entry name" value="rRNA_MeTrfase/Polyamine_Synth"/>
</dbReference>
<evidence type="ECO:0000313" key="1">
    <source>
        <dbReference type="EMBL" id="VEN49587.1"/>
    </source>
</evidence>